<protein>
    <submittedName>
        <fullName evidence="1">Uncharacterized protein</fullName>
    </submittedName>
</protein>
<evidence type="ECO:0000313" key="1">
    <source>
        <dbReference type="EMBL" id="MDC2410618.1"/>
    </source>
</evidence>
<name>A0AAP3SWI9_BACOV</name>
<evidence type="ECO:0000313" key="2">
    <source>
        <dbReference type="Proteomes" id="UP001214017"/>
    </source>
</evidence>
<proteinExistence type="predicted"/>
<organism evidence="1 2">
    <name type="scientific">Bacteroides ovatus</name>
    <dbReference type="NCBI Taxonomy" id="28116"/>
    <lineage>
        <taxon>Bacteria</taxon>
        <taxon>Pseudomonadati</taxon>
        <taxon>Bacteroidota</taxon>
        <taxon>Bacteroidia</taxon>
        <taxon>Bacteroidales</taxon>
        <taxon>Bacteroidaceae</taxon>
        <taxon>Bacteroides</taxon>
    </lineage>
</organism>
<dbReference type="AlphaFoldDB" id="A0AAP3SWI9"/>
<dbReference type="Proteomes" id="UP001214017">
    <property type="component" value="Unassembled WGS sequence"/>
</dbReference>
<sequence>MKQNIEYDNKSILKDNALQFSNIVPIIPNTKSIVKILWEKRTGLFATTRLIERKAKALHIP</sequence>
<accession>A0AAP3SWI9</accession>
<comment type="caution">
    <text evidence="1">The sequence shown here is derived from an EMBL/GenBank/DDBJ whole genome shotgun (WGS) entry which is preliminary data.</text>
</comment>
<dbReference type="EMBL" id="JAQNWR010000020">
    <property type="protein sequence ID" value="MDC2410618.1"/>
    <property type="molecule type" value="Genomic_DNA"/>
</dbReference>
<gene>
    <name evidence="1" type="ORF">PO240_22325</name>
</gene>
<reference evidence="1" key="1">
    <citation type="submission" date="2022-10" db="EMBL/GenBank/DDBJ databases">
        <title>Human gut microbiome strain richness.</title>
        <authorList>
            <person name="Chen-Liaw A."/>
        </authorList>
    </citation>
    <scope>NUCLEOTIDE SEQUENCE</scope>
    <source>
        <strain evidence="1">F7_m1001271B151109d0_201107</strain>
    </source>
</reference>